<keyword evidence="7 9" id="KW-0503">Monooxygenase</keyword>
<dbReference type="EMBL" id="BMAW01035729">
    <property type="protein sequence ID" value="GFU40839.1"/>
    <property type="molecule type" value="Genomic_DNA"/>
</dbReference>
<comment type="similarity">
    <text evidence="2 9">Belongs to the cytochrome P450 family.</text>
</comment>
<protein>
    <submittedName>
        <fullName evidence="10">Probable cytochrome P450 301a1, mitochondrial</fullName>
    </submittedName>
</protein>
<reference evidence="10" key="1">
    <citation type="submission" date="2020-08" db="EMBL/GenBank/DDBJ databases">
        <title>Multicomponent nature underlies the extraordinary mechanical properties of spider dragline silk.</title>
        <authorList>
            <person name="Kono N."/>
            <person name="Nakamura H."/>
            <person name="Mori M."/>
            <person name="Yoshida Y."/>
            <person name="Ohtoshi R."/>
            <person name="Malay A.D."/>
            <person name="Moran D.A.P."/>
            <person name="Tomita M."/>
            <person name="Numata K."/>
            <person name="Arakawa K."/>
        </authorList>
    </citation>
    <scope>NUCLEOTIDE SEQUENCE</scope>
</reference>
<dbReference type="InterPro" id="IPR050479">
    <property type="entry name" value="CYP11_CYP27_families"/>
</dbReference>
<accession>A0A8X6UJM1</accession>
<dbReference type="PROSITE" id="PS00086">
    <property type="entry name" value="CYTOCHROME_P450"/>
    <property type="match status" value="1"/>
</dbReference>
<dbReference type="Gene3D" id="1.10.630.10">
    <property type="entry name" value="Cytochrome P450"/>
    <property type="match status" value="1"/>
</dbReference>
<feature type="binding site" description="axial binding residue" evidence="8">
    <location>
        <position position="428"/>
    </location>
    <ligand>
        <name>heme</name>
        <dbReference type="ChEBI" id="CHEBI:30413"/>
    </ligand>
    <ligandPart>
        <name>Fe</name>
        <dbReference type="ChEBI" id="CHEBI:18248"/>
    </ligandPart>
</feature>
<evidence type="ECO:0000313" key="11">
    <source>
        <dbReference type="Proteomes" id="UP000887013"/>
    </source>
</evidence>
<dbReference type="GO" id="GO:0016705">
    <property type="term" value="F:oxidoreductase activity, acting on paired donors, with incorporation or reduction of molecular oxygen"/>
    <property type="evidence" value="ECO:0007669"/>
    <property type="project" value="InterPro"/>
</dbReference>
<dbReference type="OrthoDB" id="3945418at2759"/>
<gene>
    <name evidence="10" type="primary">Cyp301a1</name>
    <name evidence="10" type="ORF">NPIL_483591</name>
</gene>
<dbReference type="GO" id="GO:0020037">
    <property type="term" value="F:heme binding"/>
    <property type="evidence" value="ECO:0007669"/>
    <property type="project" value="InterPro"/>
</dbReference>
<dbReference type="SUPFAM" id="SSF48264">
    <property type="entry name" value="Cytochrome P450"/>
    <property type="match status" value="1"/>
</dbReference>
<keyword evidence="11" id="KW-1185">Reference proteome</keyword>
<dbReference type="Proteomes" id="UP000887013">
    <property type="component" value="Unassembled WGS sequence"/>
</dbReference>
<evidence type="ECO:0000256" key="9">
    <source>
        <dbReference type="RuleBase" id="RU000461"/>
    </source>
</evidence>
<evidence type="ECO:0000313" key="10">
    <source>
        <dbReference type="EMBL" id="GFU40839.1"/>
    </source>
</evidence>
<evidence type="ECO:0000256" key="4">
    <source>
        <dbReference type="ARBA" id="ARBA00022723"/>
    </source>
</evidence>
<proteinExistence type="inferred from homology"/>
<dbReference type="PRINTS" id="PR00463">
    <property type="entry name" value="EP450I"/>
</dbReference>
<comment type="caution">
    <text evidence="10">The sequence shown here is derived from an EMBL/GenBank/DDBJ whole genome shotgun (WGS) entry which is preliminary data.</text>
</comment>
<dbReference type="PANTHER" id="PTHR24279">
    <property type="entry name" value="CYTOCHROME P450"/>
    <property type="match status" value="1"/>
</dbReference>
<evidence type="ECO:0000256" key="5">
    <source>
        <dbReference type="ARBA" id="ARBA00023002"/>
    </source>
</evidence>
<keyword evidence="3 8" id="KW-0349">Heme</keyword>
<keyword evidence="6 8" id="KW-0408">Iron</keyword>
<organism evidence="10 11">
    <name type="scientific">Nephila pilipes</name>
    <name type="common">Giant wood spider</name>
    <name type="synonym">Nephila maculata</name>
    <dbReference type="NCBI Taxonomy" id="299642"/>
    <lineage>
        <taxon>Eukaryota</taxon>
        <taxon>Metazoa</taxon>
        <taxon>Ecdysozoa</taxon>
        <taxon>Arthropoda</taxon>
        <taxon>Chelicerata</taxon>
        <taxon>Arachnida</taxon>
        <taxon>Araneae</taxon>
        <taxon>Araneomorphae</taxon>
        <taxon>Entelegynae</taxon>
        <taxon>Araneoidea</taxon>
        <taxon>Nephilidae</taxon>
        <taxon>Nephila</taxon>
    </lineage>
</organism>
<name>A0A8X6UJM1_NEPPI</name>
<evidence type="ECO:0000256" key="6">
    <source>
        <dbReference type="ARBA" id="ARBA00023004"/>
    </source>
</evidence>
<dbReference type="InterPro" id="IPR001128">
    <property type="entry name" value="Cyt_P450"/>
</dbReference>
<evidence type="ECO:0000256" key="8">
    <source>
        <dbReference type="PIRSR" id="PIRSR602401-1"/>
    </source>
</evidence>
<dbReference type="InterPro" id="IPR002401">
    <property type="entry name" value="Cyt_P450_E_grp-I"/>
</dbReference>
<evidence type="ECO:0000256" key="1">
    <source>
        <dbReference type="ARBA" id="ARBA00001971"/>
    </source>
</evidence>
<dbReference type="PRINTS" id="PR00385">
    <property type="entry name" value="P450"/>
</dbReference>
<evidence type="ECO:0000256" key="2">
    <source>
        <dbReference type="ARBA" id="ARBA00010617"/>
    </source>
</evidence>
<dbReference type="InterPro" id="IPR017972">
    <property type="entry name" value="Cyt_P450_CS"/>
</dbReference>
<dbReference type="GO" id="GO:0004497">
    <property type="term" value="F:monooxygenase activity"/>
    <property type="evidence" value="ECO:0007669"/>
    <property type="project" value="UniProtKB-KW"/>
</dbReference>
<keyword evidence="5 9" id="KW-0560">Oxidoreductase</keyword>
<evidence type="ECO:0000256" key="3">
    <source>
        <dbReference type="ARBA" id="ARBA00022617"/>
    </source>
</evidence>
<dbReference type="Pfam" id="PF00067">
    <property type="entry name" value="p450"/>
    <property type="match status" value="1"/>
</dbReference>
<keyword evidence="4 8" id="KW-0479">Metal-binding</keyword>
<comment type="cofactor">
    <cofactor evidence="1 8">
        <name>heme</name>
        <dbReference type="ChEBI" id="CHEBI:30413"/>
    </cofactor>
</comment>
<dbReference type="PANTHER" id="PTHR24279:SF120">
    <property type="entry name" value="CYTOCHROME P450"/>
    <property type="match status" value="1"/>
</dbReference>
<dbReference type="GO" id="GO:0005506">
    <property type="term" value="F:iron ion binding"/>
    <property type="evidence" value="ECO:0007669"/>
    <property type="project" value="InterPro"/>
</dbReference>
<dbReference type="InterPro" id="IPR036396">
    <property type="entry name" value="Cyt_P450_sf"/>
</dbReference>
<sequence>MAVPGFLRQFQRHFSKVYEPYWVKLLKDGRHWDYEAIPVVGPVFEEYKNFKIHEAYARWCNEHGNVVREVFPSGGSCVHLYHQEDIAQVYKELDTLPLRSSHQVLARYRRDRPHFFSSVGLGAGTGEEWLRLRKMIPHFGEPYDILRGDLEVVADDLIDALKSELDENGEVDILQWLYRWAYESIGIFALYKRLNAFTKHGREEADLMIQAADITNEIIFLTTCNMGDFEEHYKRLVPVQDFSCSVIGRLAAEVVFEQDFCILKKMIEKHADEMQDVITVLQDLFQGAMHTAATTIGVALYNVARHGSIQQEAREELMKYLPEKDSRFSEVPQYGEGIRSLYSIIMETLRLHPPTIGNGRVTKKESVLGGYLIPEGTMVVLQTQVASRLERNFERPMEFLPERHTSLRTSMRNRMSVIEPFGRGRRSCPGILFARNQMNLAIAKILRNFEISYHHEEIDFINKLHNMPDRPIKLRLKPLEH</sequence>
<evidence type="ECO:0000256" key="7">
    <source>
        <dbReference type="ARBA" id="ARBA00023033"/>
    </source>
</evidence>
<dbReference type="AlphaFoldDB" id="A0A8X6UJM1"/>